<comment type="caution">
    <text evidence="1">The sequence shown here is derived from an EMBL/GenBank/DDBJ whole genome shotgun (WGS) entry which is preliminary data.</text>
</comment>
<dbReference type="EMBL" id="CM047904">
    <property type="protein sequence ID" value="KAJ0090057.1"/>
    <property type="molecule type" value="Genomic_DNA"/>
</dbReference>
<accession>A0ACC1ATT1</accession>
<dbReference type="Proteomes" id="UP001164250">
    <property type="component" value="Chromosome 8"/>
</dbReference>
<evidence type="ECO:0000313" key="1">
    <source>
        <dbReference type="EMBL" id="KAJ0090057.1"/>
    </source>
</evidence>
<protein>
    <submittedName>
        <fullName evidence="1">Uncharacterized protein</fullName>
    </submittedName>
</protein>
<organism evidence="1 2">
    <name type="scientific">Pistacia atlantica</name>
    <dbReference type="NCBI Taxonomy" id="434234"/>
    <lineage>
        <taxon>Eukaryota</taxon>
        <taxon>Viridiplantae</taxon>
        <taxon>Streptophyta</taxon>
        <taxon>Embryophyta</taxon>
        <taxon>Tracheophyta</taxon>
        <taxon>Spermatophyta</taxon>
        <taxon>Magnoliopsida</taxon>
        <taxon>eudicotyledons</taxon>
        <taxon>Gunneridae</taxon>
        <taxon>Pentapetalae</taxon>
        <taxon>rosids</taxon>
        <taxon>malvids</taxon>
        <taxon>Sapindales</taxon>
        <taxon>Anacardiaceae</taxon>
        <taxon>Pistacia</taxon>
    </lineage>
</organism>
<sequence>MRSRSSFHLRRKKARVMNRTSSSTQRKKLKQLLRIINPTGCQEMDVETLFQSVADYILLLQVKVSLLRNLSGFYDV</sequence>
<reference evidence="2" key="1">
    <citation type="journal article" date="2023" name="G3 (Bethesda)">
        <title>Genome assembly and association tests identify interacting loci associated with vigor, precocity, and sex in interspecific pistachio rootstocks.</title>
        <authorList>
            <person name="Palmer W."/>
            <person name="Jacygrad E."/>
            <person name="Sagayaradj S."/>
            <person name="Cavanaugh K."/>
            <person name="Han R."/>
            <person name="Bertier L."/>
            <person name="Beede B."/>
            <person name="Kafkas S."/>
            <person name="Golino D."/>
            <person name="Preece J."/>
            <person name="Michelmore R."/>
        </authorList>
    </citation>
    <scope>NUCLEOTIDE SEQUENCE [LARGE SCALE GENOMIC DNA]</scope>
</reference>
<keyword evidence="2" id="KW-1185">Reference proteome</keyword>
<gene>
    <name evidence="1" type="ORF">Patl1_14424</name>
</gene>
<name>A0ACC1ATT1_9ROSI</name>
<proteinExistence type="predicted"/>
<evidence type="ECO:0000313" key="2">
    <source>
        <dbReference type="Proteomes" id="UP001164250"/>
    </source>
</evidence>